<dbReference type="PANTHER" id="PTHR30469:SF15">
    <property type="entry name" value="HLYD FAMILY OF SECRETION PROTEINS"/>
    <property type="match status" value="1"/>
</dbReference>
<evidence type="ECO:0000256" key="3">
    <source>
        <dbReference type="ARBA" id="ARBA00022448"/>
    </source>
</evidence>
<dbReference type="InterPro" id="IPR058625">
    <property type="entry name" value="MdtA-like_BSH"/>
</dbReference>
<dbReference type="Pfam" id="PF25917">
    <property type="entry name" value="BSH_RND"/>
    <property type="match status" value="1"/>
</dbReference>
<proteinExistence type="inferred from homology"/>
<dbReference type="InterPro" id="IPR006143">
    <property type="entry name" value="RND_pump_MFP"/>
</dbReference>
<protein>
    <submittedName>
        <fullName evidence="6">Uncharacterized protein</fullName>
    </submittedName>
</protein>
<evidence type="ECO:0000259" key="4">
    <source>
        <dbReference type="Pfam" id="PF25917"/>
    </source>
</evidence>
<comment type="subcellular location">
    <subcellularLocation>
        <location evidence="1">Cell envelope</location>
    </subcellularLocation>
</comment>
<keyword evidence="3" id="KW-0813">Transport</keyword>
<dbReference type="InterPro" id="IPR006311">
    <property type="entry name" value="TAT_signal"/>
</dbReference>
<dbReference type="NCBIfam" id="TIGR01730">
    <property type="entry name" value="RND_mfp"/>
    <property type="match status" value="1"/>
</dbReference>
<dbReference type="AlphaFoldDB" id="A0A2S6Z7Y8"/>
<dbReference type="Gene3D" id="2.40.50.100">
    <property type="match status" value="1"/>
</dbReference>
<dbReference type="Gene3D" id="1.10.287.470">
    <property type="entry name" value="Helix hairpin bin"/>
    <property type="match status" value="1"/>
</dbReference>
<accession>A0A2S6Z7Y8</accession>
<feature type="domain" description="Multidrug resistance protein MdtA-like barrel-sandwich hybrid" evidence="4">
    <location>
        <begin position="82"/>
        <end position="222"/>
    </location>
</feature>
<dbReference type="Gene3D" id="2.40.420.20">
    <property type="match status" value="1"/>
</dbReference>
<evidence type="ECO:0000259" key="5">
    <source>
        <dbReference type="Pfam" id="PF25967"/>
    </source>
</evidence>
<reference evidence="6 7" key="1">
    <citation type="submission" date="2016-08" db="EMBL/GenBank/DDBJ databases">
        <title>Evolution of the type three secretion system and type three effector repertoires in Xanthomonas.</title>
        <authorList>
            <person name="Merda D."/>
            <person name="Briand M."/>
            <person name="Bosis E."/>
            <person name="Rousseau C."/>
            <person name="Portier P."/>
            <person name="Jacques M.-A."/>
            <person name="Fischer-Le Saux M."/>
        </authorList>
    </citation>
    <scope>NUCLEOTIDE SEQUENCE [LARGE SCALE GENOMIC DNA]</scope>
    <source>
        <strain evidence="6 7">CFBP 3122</strain>
    </source>
</reference>
<dbReference type="Pfam" id="PF25967">
    <property type="entry name" value="RND-MFP_C"/>
    <property type="match status" value="1"/>
</dbReference>
<evidence type="ECO:0000256" key="1">
    <source>
        <dbReference type="ARBA" id="ARBA00004196"/>
    </source>
</evidence>
<comment type="caution">
    <text evidence="6">The sequence shown here is derived from an EMBL/GenBank/DDBJ whole genome shotgun (WGS) entry which is preliminary data.</text>
</comment>
<comment type="similarity">
    <text evidence="2">Belongs to the membrane fusion protein (MFP) (TC 8.A.1) family.</text>
</comment>
<feature type="domain" description="Multidrug resistance protein MdtA-like C-terminal permuted SH3" evidence="5">
    <location>
        <begin position="328"/>
        <end position="365"/>
    </location>
</feature>
<gene>
    <name evidence="6" type="ORF">XaplCFBP3122_06375</name>
</gene>
<dbReference type="InterPro" id="IPR058627">
    <property type="entry name" value="MdtA-like_C"/>
</dbReference>
<evidence type="ECO:0000256" key="2">
    <source>
        <dbReference type="ARBA" id="ARBA00009477"/>
    </source>
</evidence>
<evidence type="ECO:0000313" key="7">
    <source>
        <dbReference type="Proteomes" id="UP000238270"/>
    </source>
</evidence>
<dbReference type="GO" id="GO:0015562">
    <property type="term" value="F:efflux transmembrane transporter activity"/>
    <property type="evidence" value="ECO:0007669"/>
    <property type="project" value="TreeGrafter"/>
</dbReference>
<dbReference type="GO" id="GO:1990281">
    <property type="term" value="C:efflux pump complex"/>
    <property type="evidence" value="ECO:0007669"/>
    <property type="project" value="TreeGrafter"/>
</dbReference>
<dbReference type="PANTHER" id="PTHR30469">
    <property type="entry name" value="MULTIDRUG RESISTANCE PROTEIN MDTA"/>
    <property type="match status" value="1"/>
</dbReference>
<dbReference type="Proteomes" id="UP000238270">
    <property type="component" value="Unassembled WGS sequence"/>
</dbReference>
<name>A0A2S6Z7Y8_9XANT</name>
<dbReference type="Gene3D" id="2.40.30.170">
    <property type="match status" value="1"/>
</dbReference>
<organism evidence="6 7">
    <name type="scientific">Xanthomonas arboricola pv. populi</name>
    <dbReference type="NCBI Taxonomy" id="487823"/>
    <lineage>
        <taxon>Bacteria</taxon>
        <taxon>Pseudomonadati</taxon>
        <taxon>Pseudomonadota</taxon>
        <taxon>Gammaproteobacteria</taxon>
        <taxon>Lysobacterales</taxon>
        <taxon>Lysobacteraceae</taxon>
        <taxon>Xanthomonas</taxon>
    </lineage>
</organism>
<sequence length="393" mass="41337">MPSPKPTIAAAALRRRRLIWAAVAGATLVLIGATAWGVMSRAAPPAPAHSQASLSVTATLPRRVQWASAIEASGVIAPWQEAIIGAQTSGLRIDRLEVAVGDVVRRGQLLARFDTATLRAEEAQLQAALAQAQGVATQADANRTRALQLKGSGGISDQEVQRYVTEANTAMAQVVTARAQLEGKRVQLRQADVVAPDDGVISDRIATLGAVANNGQELFRLVRQRRLEWRGEFTSTQIASIAVGQDVTLQLPQSRSAKARVRQIAPLLDTRSRLGLVYADIEPGSLARGGMYVDGRIALAPSAAQVLPATSVVVRDGRSIVFRLAGTGDESKVEARPVTIGRRQGAEVEILDPLAADERIVAQGAGLLADGDTVRVESDAADTAGSAASGARR</sequence>
<evidence type="ECO:0000313" key="6">
    <source>
        <dbReference type="EMBL" id="PPT77575.1"/>
    </source>
</evidence>
<dbReference type="SUPFAM" id="SSF111369">
    <property type="entry name" value="HlyD-like secretion proteins"/>
    <property type="match status" value="1"/>
</dbReference>
<dbReference type="EMBL" id="MIGV01000004">
    <property type="protein sequence ID" value="PPT77575.1"/>
    <property type="molecule type" value="Genomic_DNA"/>
</dbReference>
<dbReference type="PROSITE" id="PS51318">
    <property type="entry name" value="TAT"/>
    <property type="match status" value="1"/>
</dbReference>